<dbReference type="InterPro" id="IPR050490">
    <property type="entry name" value="Bact_solute-bd_prot1"/>
</dbReference>
<dbReference type="Gene3D" id="3.40.190.10">
    <property type="entry name" value="Periplasmic binding protein-like II"/>
    <property type="match status" value="2"/>
</dbReference>
<organism evidence="2 3">
    <name type="scientific">Candidatus Enterococcus testudinis</name>
    <dbReference type="NCBI Taxonomy" id="1834191"/>
    <lineage>
        <taxon>Bacteria</taxon>
        <taxon>Bacillati</taxon>
        <taxon>Bacillota</taxon>
        <taxon>Bacilli</taxon>
        <taxon>Lactobacillales</taxon>
        <taxon>Enterococcaceae</taxon>
        <taxon>Enterococcus</taxon>
    </lineage>
</organism>
<keyword evidence="1" id="KW-0732">Signal</keyword>
<evidence type="ECO:0000256" key="1">
    <source>
        <dbReference type="SAM" id="SignalP"/>
    </source>
</evidence>
<dbReference type="Pfam" id="PF01547">
    <property type="entry name" value="SBP_bac_1"/>
    <property type="match status" value="1"/>
</dbReference>
<dbReference type="PANTHER" id="PTHR43649">
    <property type="entry name" value="ARABINOSE-BINDING PROTEIN-RELATED"/>
    <property type="match status" value="1"/>
</dbReference>
<sequence length="518" mass="59339">MKKKYLLCLFPFLLFFTACQSSSEDTPEADAEENQTKTIRLMRSDFTDVRPKSEDLWMWQEYEKMSGVKVEWDEVKEFGEKKNLILSGELPDAFYQTGWSTDEIVKYGQQGLFIPLEDLIAEHAPNLQKIFDEHPVVKKTLTAPDGHIYSLPYMSLDPMSGGRTVRLYINQNWLDELSLDVPRTTDELKSVLAAFVASDDDREGYYMPSGQIASGLEKMIMASYGLGTGGRQAMGNMLFVDDNDELQLTINHERMKEVWLYLRELYADGLVAKQSFAGVDDDKWRADAAQDKVGLFQWVDPDYIGPFGPETYTPINVIEGPYGDKTLFTEPPVAGSASFIITKDAPDPALLLEWVDYFYSPEGQIFAYLGEEGVTYEVDEEGNMVYVEDILNYKNGPQLGAFQWVDNVYGGYFPYAELDQEIRDIAFGKEPAVYDDVKDEYMPKYMLPNFMATEAEAAEMATISTDISTYVEQSRVKFVTGEWDLDNDWDDYVQQLDRVGAQRLLEIRRQQYERFMTE</sequence>
<dbReference type="AlphaFoldDB" id="A0A242A3S9"/>
<evidence type="ECO:0008006" key="4">
    <source>
        <dbReference type="Google" id="ProtNLM"/>
    </source>
</evidence>
<dbReference type="OrthoDB" id="9787283at2"/>
<dbReference type="EMBL" id="NGKU01000001">
    <property type="protein sequence ID" value="OTN75550.1"/>
    <property type="molecule type" value="Genomic_DNA"/>
</dbReference>
<dbReference type="PANTHER" id="PTHR43649:SF12">
    <property type="entry name" value="DIACETYLCHITOBIOSE BINDING PROTEIN DASA"/>
    <property type="match status" value="1"/>
</dbReference>
<feature type="signal peptide" evidence="1">
    <location>
        <begin position="1"/>
        <end position="23"/>
    </location>
</feature>
<comment type="caution">
    <text evidence="2">The sequence shown here is derived from an EMBL/GenBank/DDBJ whole genome shotgun (WGS) entry which is preliminary data.</text>
</comment>
<evidence type="ECO:0000313" key="3">
    <source>
        <dbReference type="Proteomes" id="UP000195043"/>
    </source>
</evidence>
<accession>A0A242A3S9</accession>
<evidence type="ECO:0000313" key="2">
    <source>
        <dbReference type="EMBL" id="OTN75550.1"/>
    </source>
</evidence>
<keyword evidence="3" id="KW-1185">Reference proteome</keyword>
<gene>
    <name evidence="2" type="ORF">A5886_000624</name>
</gene>
<dbReference type="SUPFAM" id="SSF53850">
    <property type="entry name" value="Periplasmic binding protein-like II"/>
    <property type="match status" value="1"/>
</dbReference>
<dbReference type="RefSeq" id="WP_086273597.1">
    <property type="nucleotide sequence ID" value="NZ_NGKU01000001.1"/>
</dbReference>
<dbReference type="STRING" id="1834191.A5886_000624"/>
<feature type="chain" id="PRO_5038413825" description="ABC transporter substrate-binding protein" evidence="1">
    <location>
        <begin position="24"/>
        <end position="518"/>
    </location>
</feature>
<dbReference type="Proteomes" id="UP000195043">
    <property type="component" value="Unassembled WGS sequence"/>
</dbReference>
<reference evidence="2 3" key="1">
    <citation type="submission" date="2017-05" db="EMBL/GenBank/DDBJ databases">
        <title>The Genome Sequence of Enterococcus sp. 8G7_MSG3316.</title>
        <authorList>
            <consortium name="The Broad Institute Genomics Platform"/>
            <consortium name="The Broad Institute Genomic Center for Infectious Diseases"/>
            <person name="Earl A."/>
            <person name="Manson A."/>
            <person name="Schwartman J."/>
            <person name="Gilmore M."/>
            <person name="Abouelleil A."/>
            <person name="Cao P."/>
            <person name="Chapman S."/>
            <person name="Cusick C."/>
            <person name="Shea T."/>
            <person name="Young S."/>
            <person name="Neafsey D."/>
            <person name="Nusbaum C."/>
            <person name="Birren B."/>
        </authorList>
    </citation>
    <scope>NUCLEOTIDE SEQUENCE [LARGE SCALE GENOMIC DNA]</scope>
    <source>
        <strain evidence="2 3">8G7_MSG3316</strain>
    </source>
</reference>
<dbReference type="InterPro" id="IPR006059">
    <property type="entry name" value="SBP"/>
</dbReference>
<protein>
    <recommendedName>
        <fullName evidence="4">ABC transporter substrate-binding protein</fullName>
    </recommendedName>
</protein>
<name>A0A242A3S9_9ENTE</name>
<proteinExistence type="predicted"/>
<dbReference type="PROSITE" id="PS51257">
    <property type="entry name" value="PROKAR_LIPOPROTEIN"/>
    <property type="match status" value="1"/>
</dbReference>